<dbReference type="EMBL" id="NFZS01000001">
    <property type="protein sequence ID" value="RAO76819.1"/>
    <property type="molecule type" value="Genomic_DNA"/>
</dbReference>
<evidence type="ECO:0000256" key="1">
    <source>
        <dbReference type="SAM" id="Phobius"/>
    </source>
</evidence>
<evidence type="ECO:0000313" key="2">
    <source>
        <dbReference type="EMBL" id="RAO76819.1"/>
    </source>
</evidence>
<evidence type="ECO:0008006" key="4">
    <source>
        <dbReference type="Google" id="ProtNLM"/>
    </source>
</evidence>
<keyword evidence="1" id="KW-0812">Transmembrane</keyword>
<comment type="caution">
    <text evidence="2">The sequence shown here is derived from an EMBL/GenBank/DDBJ whole genome shotgun (WGS) entry which is preliminary data.</text>
</comment>
<organism evidence="2 3">
    <name type="scientific">Dyella jiangningensis</name>
    <dbReference type="NCBI Taxonomy" id="1379159"/>
    <lineage>
        <taxon>Bacteria</taxon>
        <taxon>Pseudomonadati</taxon>
        <taxon>Pseudomonadota</taxon>
        <taxon>Gammaproteobacteria</taxon>
        <taxon>Lysobacterales</taxon>
        <taxon>Rhodanobacteraceae</taxon>
        <taxon>Dyella</taxon>
    </lineage>
</organism>
<feature type="transmembrane region" description="Helical" evidence="1">
    <location>
        <begin position="55"/>
        <end position="77"/>
    </location>
</feature>
<sequence>MNAESRLARVAGLLYLVVVLTGLFSLAYVPSKLVVHGDPQATLERMVVSETLLRYGVASFLVEQVAFLFLAFALYRLLRAVDQIAAAIMVMLVVASVPLALMSVVERLNLLSLLDRSDVTHASDQLLALARSSFDAYSHGLLVTSVFWGLWLFPFGFLIMRSRLLPRVLGVFLMIGCAGYVVDVLCSIVLPGYGDMAMSNYMTLPAAIGEIGSCLWLLVVGVRRTSTLPLPPSHPL</sequence>
<name>A0A328P468_9GAMM</name>
<dbReference type="RefSeq" id="WP_111980884.1">
    <property type="nucleotide sequence ID" value="NZ_NFZS01000001.1"/>
</dbReference>
<feature type="transmembrane region" description="Helical" evidence="1">
    <location>
        <begin position="136"/>
        <end position="159"/>
    </location>
</feature>
<proteinExistence type="predicted"/>
<dbReference type="Proteomes" id="UP000248926">
    <property type="component" value="Unassembled WGS sequence"/>
</dbReference>
<accession>A0A328P468</accession>
<dbReference type="AlphaFoldDB" id="A0A328P468"/>
<evidence type="ECO:0000313" key="3">
    <source>
        <dbReference type="Proteomes" id="UP000248926"/>
    </source>
</evidence>
<feature type="transmembrane region" description="Helical" evidence="1">
    <location>
        <begin position="171"/>
        <end position="190"/>
    </location>
</feature>
<gene>
    <name evidence="2" type="ORF">CA260_02570</name>
</gene>
<reference evidence="2 3" key="1">
    <citation type="journal article" date="2018" name="Genet. Mol. Biol.">
        <title>The genome sequence of Dyella jiangningensis FCAV SCS01 from a lignocellulose-decomposing microbial consortium metagenome reveals potential for biotechnological applications.</title>
        <authorList>
            <person name="Desiderato J.G."/>
            <person name="Alvarenga D.O."/>
            <person name="Constancio M.T.L."/>
            <person name="Alves L.M.C."/>
            <person name="Varani A.M."/>
        </authorList>
    </citation>
    <scope>NUCLEOTIDE SEQUENCE [LARGE SCALE GENOMIC DNA]</scope>
    <source>
        <strain evidence="2 3">FCAV SCS01</strain>
    </source>
</reference>
<dbReference type="OrthoDB" id="1160166at2"/>
<protein>
    <recommendedName>
        <fullName evidence="4">DUF4386 domain-containing protein</fullName>
    </recommendedName>
</protein>
<dbReference type="Pfam" id="PF14329">
    <property type="entry name" value="DUF4386"/>
    <property type="match status" value="1"/>
</dbReference>
<keyword evidence="1" id="KW-1133">Transmembrane helix</keyword>
<keyword evidence="3" id="KW-1185">Reference proteome</keyword>
<dbReference type="InterPro" id="IPR025495">
    <property type="entry name" value="DUF4386"/>
</dbReference>
<feature type="transmembrane region" description="Helical" evidence="1">
    <location>
        <begin position="202"/>
        <end position="222"/>
    </location>
</feature>
<feature type="transmembrane region" description="Helical" evidence="1">
    <location>
        <begin position="12"/>
        <end position="35"/>
    </location>
</feature>
<feature type="transmembrane region" description="Helical" evidence="1">
    <location>
        <begin position="84"/>
        <end position="105"/>
    </location>
</feature>
<keyword evidence="1" id="KW-0472">Membrane</keyword>